<proteinExistence type="inferred from homology"/>
<accession>A0A7J6L7Z1</accession>
<comment type="similarity">
    <text evidence="1">Belongs to the peptidase A1 family.</text>
</comment>
<organism evidence="6 7">
    <name type="scientific">Perkinsus chesapeaki</name>
    <name type="common">Clam parasite</name>
    <name type="synonym">Perkinsus andrewsi</name>
    <dbReference type="NCBI Taxonomy" id="330153"/>
    <lineage>
        <taxon>Eukaryota</taxon>
        <taxon>Sar</taxon>
        <taxon>Alveolata</taxon>
        <taxon>Perkinsozoa</taxon>
        <taxon>Perkinsea</taxon>
        <taxon>Perkinsida</taxon>
        <taxon>Perkinsidae</taxon>
        <taxon>Perkinsus</taxon>
    </lineage>
</organism>
<dbReference type="GO" id="GO:0004190">
    <property type="term" value="F:aspartic-type endopeptidase activity"/>
    <property type="evidence" value="ECO:0007669"/>
    <property type="project" value="UniProtKB-KW"/>
</dbReference>
<evidence type="ECO:0000259" key="5">
    <source>
        <dbReference type="PROSITE" id="PS51767"/>
    </source>
</evidence>
<keyword evidence="3" id="KW-0064">Aspartyl protease</keyword>
<gene>
    <name evidence="6" type="ORF">FOL47_009486</name>
</gene>
<evidence type="ECO:0000256" key="1">
    <source>
        <dbReference type="ARBA" id="ARBA00007447"/>
    </source>
</evidence>
<dbReference type="PROSITE" id="PS51767">
    <property type="entry name" value="PEPTIDASE_A1"/>
    <property type="match status" value="1"/>
</dbReference>
<name>A0A7J6L7Z1_PERCH</name>
<evidence type="ECO:0000313" key="7">
    <source>
        <dbReference type="Proteomes" id="UP000591131"/>
    </source>
</evidence>
<protein>
    <recommendedName>
        <fullName evidence="5">Peptidase A1 domain-containing protein</fullName>
    </recommendedName>
</protein>
<keyword evidence="4" id="KW-0378">Hydrolase</keyword>
<dbReference type="PANTHER" id="PTHR47966">
    <property type="entry name" value="BETA-SITE APP-CLEAVING ENZYME, ISOFORM A-RELATED"/>
    <property type="match status" value="1"/>
</dbReference>
<dbReference type="PANTHER" id="PTHR47966:SF51">
    <property type="entry name" value="BETA-SITE APP-CLEAVING ENZYME, ISOFORM A-RELATED"/>
    <property type="match status" value="1"/>
</dbReference>
<comment type="caution">
    <text evidence="6">The sequence shown here is derived from an EMBL/GenBank/DDBJ whole genome shotgun (WGS) entry which is preliminary data.</text>
</comment>
<reference evidence="6 7" key="1">
    <citation type="submission" date="2020-04" db="EMBL/GenBank/DDBJ databases">
        <title>Perkinsus chesapeaki whole genome sequence.</title>
        <authorList>
            <person name="Bogema D.R."/>
        </authorList>
    </citation>
    <scope>NUCLEOTIDE SEQUENCE [LARGE SCALE GENOMIC DNA]</scope>
    <source>
        <strain evidence="6">ATCC PRA-425</strain>
    </source>
</reference>
<evidence type="ECO:0000256" key="4">
    <source>
        <dbReference type="ARBA" id="ARBA00022801"/>
    </source>
</evidence>
<keyword evidence="2" id="KW-0645">Protease</keyword>
<dbReference type="Pfam" id="PF00026">
    <property type="entry name" value="Asp"/>
    <property type="match status" value="1"/>
</dbReference>
<dbReference type="Proteomes" id="UP000591131">
    <property type="component" value="Unassembled WGS sequence"/>
</dbReference>
<evidence type="ECO:0000256" key="2">
    <source>
        <dbReference type="ARBA" id="ARBA00022670"/>
    </source>
</evidence>
<evidence type="ECO:0000256" key="3">
    <source>
        <dbReference type="ARBA" id="ARBA00022750"/>
    </source>
</evidence>
<dbReference type="InterPro" id="IPR033121">
    <property type="entry name" value="PEPTIDASE_A1"/>
</dbReference>
<dbReference type="InterPro" id="IPR021109">
    <property type="entry name" value="Peptidase_aspartic_dom_sf"/>
</dbReference>
<sequence>MDYNFRVPLTVEGQRLHVLVDTAGSRLRLRPELSYLGVSTCKGDECYVCATWETPCLGADTYTAWTDARHVVYSTHYRYGAVNLTSEKTLTLPYGIMNDKYNDDHFGVGYMNIYASALGLGGGPNWETFSHSLFPFLAEQKFSIIPATSGVSAPGALILGKAVDTPHGFDSGASINVYLHHSKYKDFRAWQYKALVRTFSAPPDRDVLSNLVMGFDSTAPIIYLTEHNLRRLRDVTNKWLNVIGSKLREFDVPYAVHGYLFDCPSRLDLPKFELDVYKDEYKTFKGLARVTLAPRDYTRVYYRPSGVCQWLFGTSKTHQLRDDHYMIMGQPFFRNHFTTWQVLYSPDSFKDSYLLYFASRRERLAETFGTYGSFKLAVDYSGTTVLSIDDQSVQVLVDTSLHQMMIIDARSLSPHWCSNGNCYNCSEVECQGFKCNHGTAKYHHITPDSYIREIVEAKGIIQLSSWRETFTFALVTRVSRRPYFESALGVGRPRGWHILNQLVEMGSEVDSSKVIALYLHKSPVSKLGELSLGSTIAPFSEMKLKVVAMTDAPADWRDAKDWPMVIGERGYVTTSTTSASFAQKGYIEFIAFLSGYDLIYGPEEAIADLIAKLDPLRKLITGMEVDDAITGWNIRCDDVKNLPTVNFDMAHLFSTVTISLYPEDYTAYSTTQCDVCRILFGAMNATEVYPKNTNYWILGKPYFRTHYTEFHHIDQGIYFTRLPDTVS</sequence>
<evidence type="ECO:0000313" key="6">
    <source>
        <dbReference type="EMBL" id="KAF4655301.1"/>
    </source>
</evidence>
<dbReference type="EMBL" id="JAAPAO010000665">
    <property type="protein sequence ID" value="KAF4655301.1"/>
    <property type="molecule type" value="Genomic_DNA"/>
</dbReference>
<keyword evidence="7" id="KW-1185">Reference proteome</keyword>
<dbReference type="InterPro" id="IPR001461">
    <property type="entry name" value="Aspartic_peptidase_A1"/>
</dbReference>
<dbReference type="GO" id="GO:0006508">
    <property type="term" value="P:proteolysis"/>
    <property type="evidence" value="ECO:0007669"/>
    <property type="project" value="UniProtKB-KW"/>
</dbReference>
<dbReference type="Gene3D" id="2.40.70.10">
    <property type="entry name" value="Acid Proteases"/>
    <property type="match status" value="2"/>
</dbReference>
<dbReference type="AlphaFoldDB" id="A0A7J6L7Z1"/>
<feature type="domain" description="Peptidase A1" evidence="5">
    <location>
        <begin position="380"/>
        <end position="720"/>
    </location>
</feature>
<dbReference type="SUPFAM" id="SSF50630">
    <property type="entry name" value="Acid proteases"/>
    <property type="match status" value="2"/>
</dbReference>